<dbReference type="SUPFAM" id="SSF81321">
    <property type="entry name" value="Family A G protein-coupled receptor-like"/>
    <property type="match status" value="1"/>
</dbReference>
<evidence type="ECO:0000256" key="7">
    <source>
        <dbReference type="ARBA" id="ARBA00023170"/>
    </source>
</evidence>
<organism evidence="10 11">
    <name type="scientific">Owenia fusiformis</name>
    <name type="common">Polychaete worm</name>
    <dbReference type="NCBI Taxonomy" id="6347"/>
    <lineage>
        <taxon>Eukaryota</taxon>
        <taxon>Metazoa</taxon>
        <taxon>Spiralia</taxon>
        <taxon>Lophotrochozoa</taxon>
        <taxon>Annelida</taxon>
        <taxon>Polychaeta</taxon>
        <taxon>Sedentaria</taxon>
        <taxon>Canalipalpata</taxon>
        <taxon>Sabellida</taxon>
        <taxon>Oweniida</taxon>
        <taxon>Oweniidae</taxon>
        <taxon>Owenia</taxon>
    </lineage>
</organism>
<evidence type="ECO:0000256" key="8">
    <source>
        <dbReference type="ARBA" id="ARBA00023224"/>
    </source>
</evidence>
<dbReference type="Gene3D" id="1.20.1070.10">
    <property type="entry name" value="Rhodopsin 7-helix transmembrane proteins"/>
    <property type="match status" value="1"/>
</dbReference>
<dbReference type="GO" id="GO:0005886">
    <property type="term" value="C:plasma membrane"/>
    <property type="evidence" value="ECO:0007669"/>
    <property type="project" value="UniProtKB-SubCell"/>
</dbReference>
<dbReference type="OrthoDB" id="6085995at2759"/>
<dbReference type="InterPro" id="IPR050569">
    <property type="entry name" value="TAAR"/>
</dbReference>
<keyword evidence="8 9" id="KW-0807">Transducer</keyword>
<keyword evidence="2" id="KW-1003">Cell membrane</keyword>
<dbReference type="PRINTS" id="PR00237">
    <property type="entry name" value="GPCRRHODOPSN"/>
</dbReference>
<evidence type="ECO:0000256" key="6">
    <source>
        <dbReference type="ARBA" id="ARBA00023136"/>
    </source>
</evidence>
<comment type="similarity">
    <text evidence="9">Belongs to the G-protein coupled receptor 1 family.</text>
</comment>
<dbReference type="PROSITE" id="PS00237">
    <property type="entry name" value="G_PROTEIN_RECEP_F1_1"/>
    <property type="match status" value="1"/>
</dbReference>
<keyword evidence="3 9" id="KW-0812">Transmembrane</keyword>
<keyword evidence="4" id="KW-1133">Transmembrane helix</keyword>
<dbReference type="PROSITE" id="PS50262">
    <property type="entry name" value="G_PROTEIN_RECEP_F1_2"/>
    <property type="match status" value="1"/>
</dbReference>
<evidence type="ECO:0000256" key="9">
    <source>
        <dbReference type="RuleBase" id="RU000688"/>
    </source>
</evidence>
<dbReference type="EMBL" id="CAIIXF020000002">
    <property type="protein sequence ID" value="CAH1778042.1"/>
    <property type="molecule type" value="Genomic_DNA"/>
</dbReference>
<keyword evidence="6" id="KW-0472">Membrane</keyword>
<keyword evidence="5 9" id="KW-0297">G-protein coupled receptor</keyword>
<dbReference type="AlphaFoldDB" id="A0A8J1XMB9"/>
<accession>A0A8J1XMB9</accession>
<dbReference type="CDD" id="cd00637">
    <property type="entry name" value="7tm_classA_rhodopsin-like"/>
    <property type="match status" value="1"/>
</dbReference>
<dbReference type="SMART" id="SM01381">
    <property type="entry name" value="7TM_GPCR_Srsx"/>
    <property type="match status" value="1"/>
</dbReference>
<evidence type="ECO:0000256" key="4">
    <source>
        <dbReference type="ARBA" id="ARBA00022989"/>
    </source>
</evidence>
<comment type="subcellular location">
    <subcellularLocation>
        <location evidence="1">Cell membrane</location>
        <topology evidence="1">Multi-pass membrane protein</topology>
    </subcellularLocation>
</comment>
<evidence type="ECO:0000313" key="11">
    <source>
        <dbReference type="Proteomes" id="UP000749559"/>
    </source>
</evidence>
<keyword evidence="11" id="KW-1185">Reference proteome</keyword>
<dbReference type="GO" id="GO:0004930">
    <property type="term" value="F:G protein-coupled receptor activity"/>
    <property type="evidence" value="ECO:0007669"/>
    <property type="project" value="UniProtKB-KW"/>
</dbReference>
<gene>
    <name evidence="10" type="ORF">OFUS_LOCUS5014</name>
</gene>
<proteinExistence type="inferred from homology"/>
<evidence type="ECO:0000313" key="10">
    <source>
        <dbReference type="EMBL" id="CAH1778042.1"/>
    </source>
</evidence>
<dbReference type="PANTHER" id="PTHR24249:SF372">
    <property type="entry name" value="G-PROTEIN COUPLED RECEPTORS FAMILY 1 PROFILE DOMAIN-CONTAINING PROTEIN"/>
    <property type="match status" value="1"/>
</dbReference>
<dbReference type="InterPro" id="IPR017452">
    <property type="entry name" value="GPCR_Rhodpsn_7TM"/>
</dbReference>
<name>A0A8J1XMB9_OWEFU</name>
<evidence type="ECO:0000256" key="3">
    <source>
        <dbReference type="ARBA" id="ARBA00022692"/>
    </source>
</evidence>
<evidence type="ECO:0000256" key="5">
    <source>
        <dbReference type="ARBA" id="ARBA00023040"/>
    </source>
</evidence>
<keyword evidence="7 9" id="KW-0675">Receptor</keyword>
<comment type="caution">
    <text evidence="10">The sequence shown here is derived from an EMBL/GenBank/DDBJ whole genome shotgun (WGS) entry which is preliminary data.</text>
</comment>
<reference evidence="10" key="1">
    <citation type="submission" date="2022-03" db="EMBL/GenBank/DDBJ databases">
        <authorList>
            <person name="Martin C."/>
        </authorList>
    </citation>
    <scope>NUCLEOTIDE SEQUENCE</scope>
</reference>
<dbReference type="Pfam" id="PF00001">
    <property type="entry name" value="7tm_1"/>
    <property type="match status" value="1"/>
</dbReference>
<dbReference type="Proteomes" id="UP000749559">
    <property type="component" value="Unassembled WGS sequence"/>
</dbReference>
<evidence type="ECO:0000256" key="2">
    <source>
        <dbReference type="ARBA" id="ARBA00022475"/>
    </source>
</evidence>
<protein>
    <submittedName>
        <fullName evidence="10">Uncharacterized protein</fullName>
    </submittedName>
</protein>
<dbReference type="InterPro" id="IPR000276">
    <property type="entry name" value="GPCR_Rhodpsn"/>
</dbReference>
<dbReference type="PANTHER" id="PTHR24249">
    <property type="entry name" value="HISTAMINE RECEPTOR-RELATED G-PROTEIN COUPLED RECEPTOR"/>
    <property type="match status" value="1"/>
</dbReference>
<evidence type="ECO:0000256" key="1">
    <source>
        <dbReference type="ARBA" id="ARBA00004651"/>
    </source>
</evidence>
<sequence>MWIKIFMLWLIMSKDFVSMEDAKNLTMLDSSQRIFIPSEELMNPTEMYLDTSTFTEFKSTATMPSDSAETATFNQSSTNASFILEGLRPKVGVTEMLVHTVLEFFIALVMCLGNIVVLLAVWHHRSLHTVTNIFIVSLSVSDLCMGLFASPLSIIDNYITPLIYGSHVQNKWLCAFKIFCLAISGGGSLLSLFGIAVDRYIAVMHPMKYHTMMTHTRVGVLLGCMWLICFSSSVIIFAPDVMMFKPQDLCRTDEVLNETYANFMKVIVGIFFILTSSLHIMVSLVAWKHRKRIASELAVFNNNMAVAYRKENRITKTIFLVMVIFVLFWLPWLALYSINLEVEPAWFTSLKHATVALYVANSAVNPWIYAYRSKGMRQAMLNIIKCKWNSPINLE</sequence>